<feature type="compositionally biased region" description="Polar residues" evidence="1">
    <location>
        <begin position="3182"/>
        <end position="3197"/>
    </location>
</feature>
<feature type="compositionally biased region" description="Polar residues" evidence="1">
    <location>
        <begin position="3391"/>
        <end position="3413"/>
    </location>
</feature>
<organism evidence="2 3">
    <name type="scientific">Bodo saltans</name>
    <name type="common">Flagellated protozoan</name>
    <dbReference type="NCBI Taxonomy" id="75058"/>
    <lineage>
        <taxon>Eukaryota</taxon>
        <taxon>Discoba</taxon>
        <taxon>Euglenozoa</taxon>
        <taxon>Kinetoplastea</taxon>
        <taxon>Metakinetoplastina</taxon>
        <taxon>Eubodonida</taxon>
        <taxon>Bodonidae</taxon>
        <taxon>Bodo</taxon>
    </lineage>
</organism>
<protein>
    <submittedName>
        <fullName evidence="2">GPI-anchored surface protein, putative</fullName>
    </submittedName>
</protein>
<dbReference type="EMBL" id="CYKH01001763">
    <property type="protein sequence ID" value="CUI15088.1"/>
    <property type="molecule type" value="Genomic_DNA"/>
</dbReference>
<feature type="region of interest" description="Disordered" evidence="1">
    <location>
        <begin position="2954"/>
        <end position="3011"/>
    </location>
</feature>
<feature type="region of interest" description="Disordered" evidence="1">
    <location>
        <begin position="3082"/>
        <end position="3227"/>
    </location>
</feature>
<dbReference type="Proteomes" id="UP000051952">
    <property type="component" value="Unassembled WGS sequence"/>
</dbReference>
<proteinExistence type="predicted"/>
<accession>A0A0S4KHG2</accession>
<evidence type="ECO:0000313" key="3">
    <source>
        <dbReference type="Proteomes" id="UP000051952"/>
    </source>
</evidence>
<evidence type="ECO:0000256" key="1">
    <source>
        <dbReference type="SAM" id="MobiDB-lite"/>
    </source>
</evidence>
<evidence type="ECO:0000313" key="2">
    <source>
        <dbReference type="EMBL" id="CUI15088.1"/>
    </source>
</evidence>
<feature type="compositionally biased region" description="Polar residues" evidence="1">
    <location>
        <begin position="3216"/>
        <end position="3227"/>
    </location>
</feature>
<feature type="compositionally biased region" description="Low complexity" evidence="1">
    <location>
        <begin position="3444"/>
        <end position="3456"/>
    </location>
</feature>
<feature type="compositionally biased region" description="Low complexity" evidence="1">
    <location>
        <begin position="3421"/>
        <end position="3437"/>
    </location>
</feature>
<feature type="region of interest" description="Disordered" evidence="1">
    <location>
        <begin position="958"/>
        <end position="988"/>
    </location>
</feature>
<keyword evidence="3" id="KW-1185">Reference proteome</keyword>
<feature type="region of interest" description="Disordered" evidence="1">
    <location>
        <begin position="3387"/>
        <end position="3503"/>
    </location>
</feature>
<feature type="compositionally biased region" description="Low complexity" evidence="1">
    <location>
        <begin position="3170"/>
        <end position="3181"/>
    </location>
</feature>
<dbReference type="VEuPathDB" id="TriTrypDB:BSAL_23075"/>
<feature type="compositionally biased region" description="Low complexity" evidence="1">
    <location>
        <begin position="3082"/>
        <end position="3162"/>
    </location>
</feature>
<sequence length="3807" mass="396009">MFFSSSCWCSSCFEHCCQATADHANHHPNCNKNCYTLADHSATSCHSSCSGLLSYFNEEAATVPSLASHTQGKYPRCYLSVNALLCIFLMFIASTTQRIPTAAAQAWSDTPGCSGPFNNANVFYRVTNCALGSTDSVPGVPLNVITAAGLWLQGGTYHSITFSPSTMDSGFVLTTSSSVVFSQKENYADFFSLPASITNWLITLESLTVPLESTTTQRSIIRFGGSVISSTIVISSVSFTVVETNSRFLFIVGPVQGLDITIDAYSTIDTMFHSIMVINEVVGLSLQVLGGSTWSSQLSLICFNNKVTKFTATLTGNTGAQTAISVPKQHFFFAQSAVGITVSAVGTNIAHTEPLSPATLSAIEDYSLLYFAGIGSGVSVSNIYVSLSSFSSYHVRVLVKVNSHTGDVQGVVAHVSDYAMSDDFVFLILRTSSMRDIELQTSNVELNCKFGCVLLDGGVTNVFVDVKDAFGIIELGLVLAVSILNATIQLATHPDSYSPTNTATNRGTRIDTLVNVGVSLIDARIAMSGPGIELCGSDGGYAGLISTQSNAHIISSVSVAFSNAYVEDFHFPVHGGALLNLDALTVSDVTFEMSHILVVYVPDVDSHSTTFSLTNTGSALDASAVTNVTIRLNNVEFVDQLFNLLDARLAPSSSALTVVMTSVTFRTVWNDNTPLIQILGDASSIGVTLVACQFAITADFTDVGLVANHHRLINVASFNTIASSVVVSVYKTTFTCWSPCTVVTAEGEFSQSQLRVESTTLVNAPFATAPASIMNFVTGTIMPAVVPLTFIGSAIKLIDVSFGGDGMQSAMLAYIHSAVSFQTCKIFISCVTGPADGTNVMWINIQGVAMTATTFTISNSVWGPMASSTPTSAVLSLSNAADTASSFHFIRFSAFGTRFFQENTVYAPITAQCLTFNGVPASSADFASPSNLWSFVPISVCPPSVRCGFRTATTSRTLSRKELDGQEEDMSSYSHSVEPTQSQTQSHEPVDQLVYDSGVFAITKTFGTTTFLAGSSVSYVRQLVGSATVKSGATIGELTSRDQVYVQSGAVVSTLIGSGMVDVDGGQVAHVSITGPSLVFVTNAAQVGNVVVAGGSSVTIRGGSVVDSLTLLGTTPITIAVMEGSSVGTMVSNAPLSGLVYSATSSTVSCITFSGLLSASTFSFSGVSFTSSTCAFMSCGGGATDVSISVFGYSLHTITNFPAIQILGETRSVSVGWSLSRLVVLGAPDVSAFHFATVALPATTPATPTTVRVESCMDCIGCGGAAPTETKQLHAIVVGLISVDNIRNTAKMILTITGSSITNNAPTSITNANGQQLIRIGYAGGNLIGGVLSVGFDAASSVTLAPSTQLIRFASNLNSAIVDLQFDASVTNTDTSATASTNHNALVLADGDIMGTGASFTLTVGGAARWTTAGECISITGSAFGVFLSVLIGAQVVACSGIMVVEGYAENIGMSASGDTSVIMFTLDSSSASGAASEGSIIDLRTGGTSVTLWLSSCRIRAGKSVVLVVGDAVSALSVYSESGRLTVLGGLGTTPAAAFDVVTFGNVATNAFLLATISTITSVGPALRVWASSNSFSWTTPCTYVQSCAVTIVGTNMPVFDLLGPITTGITILSSFTAINYASGGTLFSAAAAISSVDIGGNSISFISSTIVGTSHGMLFSGRISNVALSFAKCSISVTSMSTSFLVVSSVAERFTVAITESGVFLTGLPAAANSSYSVLAVVHAPTTTSMPAHFQFQIQLMASTYTLHSTAPFTDVSLVAFTGEGAYVTYTASTIMIDALDSFYSSSFASSTAFLSVLMFKSSILASVSLNIATLTVNAAWAATASRRALLSMADSFSSSSTIRWTCVHHSFLSANDYLMASVSVTHASLTMTVASSSFSTRDPDVVTSFLYPASATISSMKLTATGSYFGFPNVLLPNSASTFSAIAFRCVYTGKYFKPVVAAHLNASFAPKLTFVADPPTASGGCGSLIAGCWVLTPATRTTTPTMSLSFEPEHLHVYDTGVFAITKTYGQTTVHTGASVSNLYQLDGDVTVNAGAAVGILHAAGDAAFIEASASIGSLKATAGVVHVAGNVNTLEVLSSVTISIVSDAIVSHLLVSSSHAAIHVEGSATVIGITFVSPTLEGNTISVIGPGASIGSITASAADLTTTSIYLQDATVGCTWLKSFTDSTFTAKGVAFSSNVCSFVTVTAAMHRSSLLVLGQSSITTMGSSYGVLTVNVMSSSTVTLQASKIASYDGRVLLFLFVTGDVVVKVANFSTCVGCAADGVSDLALSVVGSTFLHIDNSLQLTSLVMECTSSAFVVTEYWMKAPHDLSGLVLTLDRCNVVASVSVFYIVNLVGGRITNVNSVFYSQSIAFETWSLTNVVVESQGSNARWTSSTGGLIVAHDDVQTLSIIVTSGTQIQLSNELFSGEQTSSDISIEISGESSVTIMEYDVVAFIDASAVHILVSDYSTVRAFGGAHGYGHLLYADGVVAALVVEMSSSSVMSGIGFLKISDIAFSGTNSLVKLGTGVTVSVREEFIAVEYEVEGLSVEVTGTLTDPVNVQSALANLITLRGDVIGGSLDMRFTHAVMNTGAYIAQIIKVSSASAALTIVCNYVVVTSNSFVFALTATTTTTTVHVEHSQVTCVGGVLLPSHVGSYSPSGGSGRFSVLVASSTVTITGADPLLYSTQVALIMLDDSLVAFHDSTITIQSVDFIFGTAAAQLPRSLVAIGGIYALTIETLSILIESCDSFFKITTASVGTGSLIAAVCLRNGASVVDTSILVKSMTLAAWSDTDPASQDAAYFSEGSGVDAFRSFLHVTNSVLESSLVELQCIVHDAGLSIRDSIIQVKASAFTSNKVSVKSSKLKWRDPTSSGLVQALGTLSSQLEILQFEFDGAHLDISTAQKIPMGSLTSAEVTDIHSECSWLARGVLIARTDFPAALQSQVSVVNGLPSMCLARSNGCWAFPTMSESRRSPTHSSSSASSSDSTTPSNSLSGSLTRSNSTAPTPTATVVETPTLTSGSVTRSKTSSFSASVSASASSSYSLTKVTITPLTMSFTKSDSVWSLTPSISATHSFSVSITNTVSSSGLTLSTSLSTSDSLRSWSPSPSGSGSVTSSQPTSTPSTSLSHRSSTLSTYSTTRSESASRKSQSGSQTQSSLLRSLTVSRTHSSSRTASFGTATQPSFSVSQSESSPSLTWTVSPSDGSGTHTHSVSNSDTLSISSSSDTLSMTGTNSHSFTAGSKTATDTISFTLTESASVGTRKGTLSHSMTHSTSQSRSALSSSASFSMTSTFAGLSVSPSTSGSNTNSDSFTRSKSSSPSKSFTTSMSATGSVTHLNSASSSLSITRSIYSPTLTLTFTRRSPSSSTSFSFLMKESVSLIGTMTQSKVSNTFSPTPSFTPTFSASESVSKNSHTMTGTRSMTLTHITKTRTHFTSTGTPSLSSSHSTSHSASDRSRSLSPSVSSTLTHSATPTKTPLSVSRLQPHTYSGSLSNSISMSTAGSPSLSRPNVTDSPTLLNSRVTKSFSISSSLTSTPSSTIKLPHLSRSRTQTRIPLSASFVLHCAAVARSLVSDTFPTLTVGAVVDVEERNEAFVQYNVLIEIHAPQLPLYHNTLDGSEVELYLHDTIDNTNNSIGGCTLSSFRFVVQRQLHNGTTHLHNMTLSCAPQKQTLSYRVTMFDSPSHYFHEDHPQVEVVFPAPTVASKIVRISGIVGCPLSSYPSTANCPLMGDTLLSIEGAGFDSLPSHASISFQLQGDERSAATTVGGGTTTATCTNVTVLSPSHLSCVLGPGSGDRGNITISGSGSIIAHKEAVLAYVPVY</sequence>
<reference evidence="3" key="1">
    <citation type="submission" date="2015-09" db="EMBL/GenBank/DDBJ databases">
        <authorList>
            <consortium name="Pathogen Informatics"/>
        </authorList>
    </citation>
    <scope>NUCLEOTIDE SEQUENCE [LARGE SCALE GENOMIC DNA]</scope>
    <source>
        <strain evidence="3">Lake Konstanz</strain>
    </source>
</reference>
<feature type="compositionally biased region" description="Low complexity" evidence="1">
    <location>
        <begin position="3198"/>
        <end position="3215"/>
    </location>
</feature>
<feature type="non-terminal residue" evidence="2">
    <location>
        <position position="3807"/>
    </location>
</feature>
<name>A0A0S4KHG2_BODSA</name>
<feature type="compositionally biased region" description="Polar residues" evidence="1">
    <location>
        <begin position="971"/>
        <end position="987"/>
    </location>
</feature>
<gene>
    <name evidence="2" type="ORF">BSAL_23075</name>
</gene>
<feature type="region of interest" description="Disordered" evidence="1">
    <location>
        <begin position="3282"/>
        <end position="3316"/>
    </location>
</feature>
<feature type="compositionally biased region" description="Low complexity" evidence="1">
    <location>
        <begin position="2962"/>
        <end position="3011"/>
    </location>
</feature>
<feature type="compositionally biased region" description="Polar residues" evidence="1">
    <location>
        <begin position="3457"/>
        <end position="3503"/>
    </location>
</feature>
<feature type="compositionally biased region" description="Low complexity" evidence="1">
    <location>
        <begin position="3293"/>
        <end position="3316"/>
    </location>
</feature>